<dbReference type="InterPro" id="IPR043636">
    <property type="entry name" value="L1_RRM_dom"/>
</dbReference>
<feature type="region of interest" description="Disordered" evidence="2">
    <location>
        <begin position="59"/>
        <end position="88"/>
    </location>
</feature>
<evidence type="ECO:0000256" key="1">
    <source>
        <dbReference type="ARBA" id="ARBA00061640"/>
    </source>
</evidence>
<evidence type="ECO:0000256" key="2">
    <source>
        <dbReference type="SAM" id="MobiDB-lite"/>
    </source>
</evidence>
<dbReference type="FunFam" id="3.30.70.1820:FF:000002">
    <property type="entry name" value="LINE-1 retrotransposable element ORF1 protein"/>
    <property type="match status" value="1"/>
</dbReference>
<dbReference type="PANTHER" id="PTHR11505">
    <property type="entry name" value="L1 TRANSPOSABLE ELEMENT-RELATED"/>
    <property type="match status" value="1"/>
</dbReference>
<keyword evidence="5" id="KW-1185">Reference proteome</keyword>
<dbReference type="AlphaFoldDB" id="A0A7J8AM38"/>
<dbReference type="InterPro" id="IPR004244">
    <property type="entry name" value="Transposase_22"/>
</dbReference>
<comment type="caution">
    <text evidence="4">The sequence shown here is derived from an EMBL/GenBank/DDBJ whole genome shotgun (WGS) entry which is preliminary data.</text>
</comment>
<proteinExistence type="inferred from homology"/>
<dbReference type="Proteomes" id="UP000527355">
    <property type="component" value="Unassembled WGS sequence"/>
</dbReference>
<feature type="domain" description="L1 transposable element RRM" evidence="3">
    <location>
        <begin position="92"/>
        <end position="174"/>
    </location>
</feature>
<dbReference type="Gene3D" id="3.30.70.1820">
    <property type="entry name" value="L1 transposable element, RRM domain"/>
    <property type="match status" value="1"/>
</dbReference>
<feature type="compositionally biased region" description="Basic and acidic residues" evidence="2">
    <location>
        <begin position="63"/>
        <end position="88"/>
    </location>
</feature>
<comment type="similarity">
    <text evidence="1">Belongs to the transposase 22 family.</text>
</comment>
<accession>A0A7J8AM38</accession>
<name>A0A7J8AM38_MYOMY</name>
<evidence type="ECO:0000313" key="4">
    <source>
        <dbReference type="EMBL" id="KAF6387341.1"/>
    </source>
</evidence>
<gene>
    <name evidence="4" type="ORF">mMyoMyo1_007850</name>
</gene>
<evidence type="ECO:0000259" key="3">
    <source>
        <dbReference type="Pfam" id="PF02994"/>
    </source>
</evidence>
<sequence>MMVKMLNSMKKDIVTLKKEQSEIKNDITQIKNTLEGIHNRLGEAEDQISELEDRIENITQSENQKEEKQLKQKQKQEDKNKKRELRDNMKHNNIRIASVPEEAEREKVIKNLFEEIMAENFPNLVKENVTQVQEAQRTPYKKNLNRPMPRHIIIKMPKIKERILKAAREEKPFTNKPDT</sequence>
<organism evidence="4 5">
    <name type="scientific">Myotis myotis</name>
    <name type="common">Greater mouse-eared bat</name>
    <name type="synonym">Vespertilio myotis</name>
    <dbReference type="NCBI Taxonomy" id="51298"/>
    <lineage>
        <taxon>Eukaryota</taxon>
        <taxon>Metazoa</taxon>
        <taxon>Chordata</taxon>
        <taxon>Craniata</taxon>
        <taxon>Vertebrata</taxon>
        <taxon>Euteleostomi</taxon>
        <taxon>Mammalia</taxon>
        <taxon>Eutheria</taxon>
        <taxon>Laurasiatheria</taxon>
        <taxon>Chiroptera</taxon>
        <taxon>Yangochiroptera</taxon>
        <taxon>Vespertilionidae</taxon>
        <taxon>Myotis</taxon>
    </lineage>
</organism>
<protein>
    <recommendedName>
        <fullName evidence="3">L1 transposable element RRM domain-containing protein</fullName>
    </recommendedName>
</protein>
<reference evidence="4 5" key="1">
    <citation type="journal article" date="2020" name="Nature">
        <title>Six reference-quality genomes reveal evolution of bat adaptations.</title>
        <authorList>
            <person name="Jebb D."/>
            <person name="Huang Z."/>
            <person name="Pippel M."/>
            <person name="Hughes G.M."/>
            <person name="Lavrichenko K."/>
            <person name="Devanna P."/>
            <person name="Winkler S."/>
            <person name="Jermiin L.S."/>
            <person name="Skirmuntt E.C."/>
            <person name="Katzourakis A."/>
            <person name="Burkitt-Gray L."/>
            <person name="Ray D.A."/>
            <person name="Sullivan K.A.M."/>
            <person name="Roscito J.G."/>
            <person name="Kirilenko B.M."/>
            <person name="Davalos L.M."/>
            <person name="Corthals A.P."/>
            <person name="Power M.L."/>
            <person name="Jones G."/>
            <person name="Ransome R.D."/>
            <person name="Dechmann D.K.N."/>
            <person name="Locatelli A.G."/>
            <person name="Puechmaille S.J."/>
            <person name="Fedrigo O."/>
            <person name="Jarvis E.D."/>
            <person name="Hiller M."/>
            <person name="Vernes S.C."/>
            <person name="Myers E.W."/>
            <person name="Teeling E.C."/>
        </authorList>
    </citation>
    <scope>NUCLEOTIDE SEQUENCE [LARGE SCALE GENOMIC DNA]</scope>
    <source>
        <strain evidence="4">MMyoMyo1</strain>
        <tissue evidence="4">Flight muscle</tissue>
    </source>
</reference>
<dbReference type="Pfam" id="PF02994">
    <property type="entry name" value="Transposase_22"/>
    <property type="match status" value="1"/>
</dbReference>
<dbReference type="EMBL" id="JABWUV010000001">
    <property type="protein sequence ID" value="KAF6387341.1"/>
    <property type="molecule type" value="Genomic_DNA"/>
</dbReference>
<evidence type="ECO:0000313" key="5">
    <source>
        <dbReference type="Proteomes" id="UP000527355"/>
    </source>
</evidence>